<comment type="subcellular location">
    <subcellularLocation>
        <location evidence="10">Cell inner membrane</location>
    </subcellularLocation>
    <subcellularLocation>
        <location evidence="2">Cell membrane</location>
        <topology evidence="2">Single-pass membrane protein</topology>
    </subcellularLocation>
</comment>
<accession>A0A4V2UJ95</accession>
<dbReference type="InterPro" id="IPR005503">
    <property type="entry name" value="FliL"/>
</dbReference>
<evidence type="ECO:0000256" key="11">
    <source>
        <dbReference type="SAM" id="MobiDB-lite"/>
    </source>
</evidence>
<dbReference type="GO" id="GO:0005886">
    <property type="term" value="C:plasma membrane"/>
    <property type="evidence" value="ECO:0007669"/>
    <property type="project" value="UniProtKB-SubCell"/>
</dbReference>
<dbReference type="OrthoDB" id="5297029at2"/>
<keyword evidence="9 10" id="KW-0472">Membrane</keyword>
<evidence type="ECO:0000256" key="8">
    <source>
        <dbReference type="ARBA" id="ARBA00022989"/>
    </source>
</evidence>
<dbReference type="PANTHER" id="PTHR35091">
    <property type="entry name" value="FLAGELLAR PROTEIN FLIL"/>
    <property type="match status" value="1"/>
</dbReference>
<keyword evidence="12" id="KW-0282">Flagellum</keyword>
<comment type="similarity">
    <text evidence="3 10">Belongs to the FliL family.</text>
</comment>
<reference evidence="12 13" key="1">
    <citation type="submission" date="2019-03" db="EMBL/GenBank/DDBJ databases">
        <title>Genomic Encyclopedia of Type Strains, Phase IV (KMG-IV): sequencing the most valuable type-strain genomes for metagenomic binning, comparative biology and taxonomic classification.</title>
        <authorList>
            <person name="Goeker M."/>
        </authorList>
    </citation>
    <scope>NUCLEOTIDE SEQUENCE [LARGE SCALE GENOMIC DNA]</scope>
    <source>
        <strain evidence="12 13">DSM 7445</strain>
    </source>
</reference>
<dbReference type="EMBL" id="SLZQ01000001">
    <property type="protein sequence ID" value="TCS39180.1"/>
    <property type="molecule type" value="Genomic_DNA"/>
</dbReference>
<evidence type="ECO:0000256" key="2">
    <source>
        <dbReference type="ARBA" id="ARBA00004162"/>
    </source>
</evidence>
<evidence type="ECO:0000313" key="13">
    <source>
        <dbReference type="Proteomes" id="UP000295382"/>
    </source>
</evidence>
<evidence type="ECO:0000256" key="5">
    <source>
        <dbReference type="ARBA" id="ARBA00022500"/>
    </source>
</evidence>
<feature type="region of interest" description="Disordered" evidence="11">
    <location>
        <begin position="1"/>
        <end position="20"/>
    </location>
</feature>
<dbReference type="NCBIfam" id="NF005435">
    <property type="entry name" value="PRK07021.1"/>
    <property type="match status" value="1"/>
</dbReference>
<evidence type="ECO:0000256" key="1">
    <source>
        <dbReference type="ARBA" id="ARBA00002254"/>
    </source>
</evidence>
<evidence type="ECO:0000256" key="7">
    <source>
        <dbReference type="ARBA" id="ARBA00022779"/>
    </source>
</evidence>
<evidence type="ECO:0000256" key="6">
    <source>
        <dbReference type="ARBA" id="ARBA00022692"/>
    </source>
</evidence>
<protein>
    <recommendedName>
        <fullName evidence="10">Flagellar protein FliL</fullName>
    </recommendedName>
</protein>
<dbReference type="Proteomes" id="UP000295382">
    <property type="component" value="Unassembled WGS sequence"/>
</dbReference>
<evidence type="ECO:0000256" key="9">
    <source>
        <dbReference type="ARBA" id="ARBA00023136"/>
    </source>
</evidence>
<dbReference type="PANTHER" id="PTHR35091:SF2">
    <property type="entry name" value="FLAGELLAR PROTEIN FLIL"/>
    <property type="match status" value="1"/>
</dbReference>
<comment type="function">
    <text evidence="1 10">Controls the rotational direction of flagella during chemotaxis.</text>
</comment>
<keyword evidence="12" id="KW-0969">Cilium</keyword>
<keyword evidence="10" id="KW-0997">Cell inner membrane</keyword>
<dbReference type="RefSeq" id="WP_132256351.1">
    <property type="nucleotide sequence ID" value="NZ_SLZQ01000001.1"/>
</dbReference>
<dbReference type="GO" id="GO:0006935">
    <property type="term" value="P:chemotaxis"/>
    <property type="evidence" value="ECO:0007669"/>
    <property type="project" value="UniProtKB-KW"/>
</dbReference>
<keyword evidence="7 10" id="KW-0283">Flagellar rotation</keyword>
<keyword evidence="5 10" id="KW-0145">Chemotaxis</keyword>
<keyword evidence="12" id="KW-0966">Cell projection</keyword>
<dbReference type="Pfam" id="PF03748">
    <property type="entry name" value="FliL"/>
    <property type="match status" value="1"/>
</dbReference>
<proteinExistence type="inferred from homology"/>
<sequence length="174" mass="18586">MATSPKAGTKAPAKGAEGAETAKSKSKLPVILVALVLGAAAAGGGTWYFLGQKPATPHKAEKKKVDPGKPPVLLAMEPFTVNLQPDGMGDQYLQVAFSLQVGDEKQLEHLKPYLPQLRSRLLLLLSGKKASEISTVEGKNKLAEEILNLSKQPFSPGGEEQEMSNVFFTSFVIQ</sequence>
<keyword evidence="13" id="KW-1185">Reference proteome</keyword>
<dbReference type="GO" id="GO:0009425">
    <property type="term" value="C:bacterial-type flagellum basal body"/>
    <property type="evidence" value="ECO:0007669"/>
    <property type="project" value="InterPro"/>
</dbReference>
<evidence type="ECO:0000256" key="4">
    <source>
        <dbReference type="ARBA" id="ARBA00022475"/>
    </source>
</evidence>
<name>A0A4V2UJ95_PAULE</name>
<keyword evidence="4" id="KW-1003">Cell membrane</keyword>
<evidence type="ECO:0000313" key="12">
    <source>
        <dbReference type="EMBL" id="TCS39180.1"/>
    </source>
</evidence>
<keyword evidence="8 10" id="KW-1133">Transmembrane helix</keyword>
<gene>
    <name evidence="12" type="ORF">EDC30_101131</name>
</gene>
<dbReference type="AlphaFoldDB" id="A0A4V2UJ95"/>
<evidence type="ECO:0000256" key="3">
    <source>
        <dbReference type="ARBA" id="ARBA00008281"/>
    </source>
</evidence>
<keyword evidence="6 10" id="KW-0812">Transmembrane</keyword>
<evidence type="ECO:0000256" key="10">
    <source>
        <dbReference type="RuleBase" id="RU364125"/>
    </source>
</evidence>
<organism evidence="12 13">
    <name type="scientific">Paucimonas lemoignei</name>
    <name type="common">Pseudomonas lemoignei</name>
    <dbReference type="NCBI Taxonomy" id="29443"/>
    <lineage>
        <taxon>Bacteria</taxon>
        <taxon>Pseudomonadati</taxon>
        <taxon>Pseudomonadota</taxon>
        <taxon>Betaproteobacteria</taxon>
        <taxon>Burkholderiales</taxon>
        <taxon>Burkholderiaceae</taxon>
        <taxon>Paucimonas</taxon>
    </lineage>
</organism>
<dbReference type="GO" id="GO:0071978">
    <property type="term" value="P:bacterial-type flagellum-dependent swarming motility"/>
    <property type="evidence" value="ECO:0007669"/>
    <property type="project" value="TreeGrafter"/>
</dbReference>
<feature type="transmembrane region" description="Helical" evidence="10">
    <location>
        <begin position="30"/>
        <end position="50"/>
    </location>
</feature>
<comment type="caution">
    <text evidence="12">The sequence shown here is derived from an EMBL/GenBank/DDBJ whole genome shotgun (WGS) entry which is preliminary data.</text>
</comment>